<keyword evidence="9" id="KW-1185">Reference proteome</keyword>
<evidence type="ECO:0000256" key="4">
    <source>
        <dbReference type="ARBA" id="ARBA00022679"/>
    </source>
</evidence>
<keyword evidence="5" id="KW-0472">Membrane</keyword>
<dbReference type="CDD" id="cd07984">
    <property type="entry name" value="LPLAT_LABLAT-like"/>
    <property type="match status" value="1"/>
</dbReference>
<dbReference type="PANTHER" id="PTHR30606:SF9">
    <property type="entry name" value="LIPID A BIOSYNTHESIS LAUROYLTRANSFERASE"/>
    <property type="match status" value="1"/>
</dbReference>
<sequence length="318" mass="36302">MAENPRTPVADQPGPDTRKVRRRKPREWIARPERSSTSAIKFIVWVALRLGRPAARLLLYPICLYFVLFSRKPRAASAQFLARVLPKPPTFADLFRHYHVFAACLLDRVFFLNNQVDEFEIDVQGEDVVVGIMERGQGCLLLGAHMGSFEAIRMLGRRQRDLRVSLVMYEENARKINSVLSAINPSLALEVISLGRPDSMIRVRESLDRGDFVGMLADRTLDGEGEVRLPFLGEPASFALGPFQLAAMLKRPVVLMVGLYGGGRRYDVHFEQLADFSDVAAPERAGQVRWAAERFAKRLEHYARLSPYNWFNFYDFWK</sequence>
<comment type="subcellular location">
    <subcellularLocation>
        <location evidence="1">Cell inner membrane</location>
    </subcellularLocation>
</comment>
<evidence type="ECO:0000313" key="8">
    <source>
        <dbReference type="EMBL" id="QQP93283.1"/>
    </source>
</evidence>
<keyword evidence="6" id="KW-0012">Acyltransferase</keyword>
<dbReference type="Pfam" id="PF03279">
    <property type="entry name" value="Lip_A_acyltrans"/>
    <property type="match status" value="1"/>
</dbReference>
<evidence type="ECO:0000256" key="7">
    <source>
        <dbReference type="SAM" id="MobiDB-lite"/>
    </source>
</evidence>
<dbReference type="EMBL" id="CP067421">
    <property type="protein sequence ID" value="QQP93283.1"/>
    <property type="molecule type" value="Genomic_DNA"/>
</dbReference>
<evidence type="ECO:0000256" key="6">
    <source>
        <dbReference type="ARBA" id="ARBA00023315"/>
    </source>
</evidence>
<evidence type="ECO:0008006" key="10">
    <source>
        <dbReference type="Google" id="ProtNLM"/>
    </source>
</evidence>
<dbReference type="RefSeq" id="WP_201082764.1">
    <property type="nucleotide sequence ID" value="NZ_CP067421.1"/>
</dbReference>
<geneLocation type="plasmid" evidence="8 9">
    <name>pTT6-1</name>
</geneLocation>
<reference evidence="8" key="1">
    <citation type="submission" date="2021-02" db="EMBL/GenBank/DDBJ databases">
        <title>Skermanella TT6 skin isolate.</title>
        <authorList>
            <person name="Lee K."/>
            <person name="Ganzorig M."/>
        </authorList>
    </citation>
    <scope>NUCLEOTIDE SEQUENCE</scope>
    <source>
        <strain evidence="8">TT6</strain>
    </source>
</reference>
<evidence type="ECO:0000256" key="3">
    <source>
        <dbReference type="ARBA" id="ARBA00022519"/>
    </source>
</evidence>
<keyword evidence="3" id="KW-0997">Cell inner membrane</keyword>
<keyword evidence="4" id="KW-0808">Transferase</keyword>
<dbReference type="Proteomes" id="UP000595197">
    <property type="component" value="Plasmid pTT6-1"/>
</dbReference>
<evidence type="ECO:0000256" key="1">
    <source>
        <dbReference type="ARBA" id="ARBA00004533"/>
    </source>
</evidence>
<feature type="region of interest" description="Disordered" evidence="7">
    <location>
        <begin position="1"/>
        <end position="24"/>
    </location>
</feature>
<keyword evidence="2" id="KW-1003">Cell membrane</keyword>
<evidence type="ECO:0000256" key="2">
    <source>
        <dbReference type="ARBA" id="ARBA00022475"/>
    </source>
</evidence>
<keyword evidence="8" id="KW-0614">Plasmid</keyword>
<organism evidence="8 9">
    <name type="scientific">Skermanella cutis</name>
    <dbReference type="NCBI Taxonomy" id="2775420"/>
    <lineage>
        <taxon>Bacteria</taxon>
        <taxon>Pseudomonadati</taxon>
        <taxon>Pseudomonadota</taxon>
        <taxon>Alphaproteobacteria</taxon>
        <taxon>Rhodospirillales</taxon>
        <taxon>Azospirillaceae</taxon>
        <taxon>Skermanella</taxon>
    </lineage>
</organism>
<dbReference type="PIRSF" id="PIRSF028561">
    <property type="entry name" value="Ac_Trasf"/>
    <property type="match status" value="1"/>
</dbReference>
<accession>A0ABX7BGF2</accession>
<evidence type="ECO:0000256" key="5">
    <source>
        <dbReference type="ARBA" id="ARBA00023136"/>
    </source>
</evidence>
<proteinExistence type="predicted"/>
<dbReference type="InterPro" id="IPR004960">
    <property type="entry name" value="LipA_acyltrans"/>
</dbReference>
<evidence type="ECO:0000313" key="9">
    <source>
        <dbReference type="Proteomes" id="UP000595197"/>
    </source>
</evidence>
<gene>
    <name evidence="8" type="ORF">IGS68_29665</name>
</gene>
<protein>
    <recommendedName>
        <fullName evidence="10">Acyl-CoA synthetase</fullName>
    </recommendedName>
</protein>
<name>A0ABX7BGF2_9PROT</name>
<dbReference type="PANTHER" id="PTHR30606">
    <property type="entry name" value="LIPID A BIOSYNTHESIS LAUROYL ACYLTRANSFERASE"/>
    <property type="match status" value="1"/>
</dbReference>
<dbReference type="InterPro" id="IPR014548">
    <property type="entry name" value="Ac_Trasf"/>
</dbReference>